<proteinExistence type="predicted"/>
<sequence>MTNRRIVIGDVHGHYDTLMILMDAIAPSSDDMVYFLGDLIDRGPQSAQVVDFVKRSPYLCLLGNHEQMLLDILGDGEIYGPALQAWLYSGGHSTINSYGDGGVSQEHLDWMRTLPTYMDLGDTWLVHAGVHPRIPLENQTSEQFCWVRDEFHSITEPYFPDKLIITGHTITFTLPGVLPGRIAQGRGWLDIDTGAYHPKSGWMTALDITNSLVYQVNVFRRRLRKLPLKEAVTRVEPSQILPRRSALRS</sequence>
<dbReference type="Pfam" id="PF00149">
    <property type="entry name" value="Metallophos"/>
    <property type="match status" value="1"/>
</dbReference>
<dbReference type="AlphaFoldDB" id="A0A951PRT8"/>
<dbReference type="CDD" id="cd00144">
    <property type="entry name" value="MPP_PPP_family"/>
    <property type="match status" value="1"/>
</dbReference>
<dbReference type="GO" id="GO:0016791">
    <property type="term" value="F:phosphatase activity"/>
    <property type="evidence" value="ECO:0007669"/>
    <property type="project" value="TreeGrafter"/>
</dbReference>
<feature type="domain" description="Calcineurin-like phosphoesterase" evidence="1">
    <location>
        <begin position="6"/>
        <end position="169"/>
    </location>
</feature>
<comment type="caution">
    <text evidence="2">The sequence shown here is derived from an EMBL/GenBank/DDBJ whole genome shotgun (WGS) entry which is preliminary data.</text>
</comment>
<reference evidence="2" key="2">
    <citation type="journal article" date="2022" name="Microbiol. Resour. Announc.">
        <title>Metagenome Sequencing to Explore Phylogenomics of Terrestrial Cyanobacteria.</title>
        <authorList>
            <person name="Ward R.D."/>
            <person name="Stajich J.E."/>
            <person name="Johansen J.R."/>
            <person name="Huntemann M."/>
            <person name="Clum A."/>
            <person name="Foster B."/>
            <person name="Foster B."/>
            <person name="Roux S."/>
            <person name="Palaniappan K."/>
            <person name="Varghese N."/>
            <person name="Mukherjee S."/>
            <person name="Reddy T.B.K."/>
            <person name="Daum C."/>
            <person name="Copeland A."/>
            <person name="Chen I.A."/>
            <person name="Ivanova N.N."/>
            <person name="Kyrpides N.C."/>
            <person name="Shapiro N."/>
            <person name="Eloe-Fadrosh E.A."/>
            <person name="Pietrasiak N."/>
        </authorList>
    </citation>
    <scope>NUCLEOTIDE SEQUENCE</scope>
    <source>
        <strain evidence="2">CPER-KK1</strain>
    </source>
</reference>
<dbReference type="GO" id="GO:0005737">
    <property type="term" value="C:cytoplasm"/>
    <property type="evidence" value="ECO:0007669"/>
    <property type="project" value="TreeGrafter"/>
</dbReference>
<dbReference type="Gene3D" id="3.60.21.10">
    <property type="match status" value="1"/>
</dbReference>
<organism evidence="2 3">
    <name type="scientific">Symplocastrum torsivum CPER-KK1</name>
    <dbReference type="NCBI Taxonomy" id="450513"/>
    <lineage>
        <taxon>Bacteria</taxon>
        <taxon>Bacillati</taxon>
        <taxon>Cyanobacteriota</taxon>
        <taxon>Cyanophyceae</taxon>
        <taxon>Oscillatoriophycideae</taxon>
        <taxon>Oscillatoriales</taxon>
        <taxon>Microcoleaceae</taxon>
        <taxon>Symplocastrum</taxon>
    </lineage>
</organism>
<dbReference type="GO" id="GO:0008803">
    <property type="term" value="F:bis(5'-nucleosyl)-tetraphosphatase (symmetrical) activity"/>
    <property type="evidence" value="ECO:0007669"/>
    <property type="project" value="TreeGrafter"/>
</dbReference>
<evidence type="ECO:0000313" key="3">
    <source>
        <dbReference type="Proteomes" id="UP000753908"/>
    </source>
</evidence>
<dbReference type="GO" id="GO:0110154">
    <property type="term" value="P:RNA decapping"/>
    <property type="evidence" value="ECO:0007669"/>
    <property type="project" value="TreeGrafter"/>
</dbReference>
<evidence type="ECO:0000259" key="1">
    <source>
        <dbReference type="Pfam" id="PF00149"/>
    </source>
</evidence>
<dbReference type="InterPro" id="IPR050126">
    <property type="entry name" value="Ap4A_hydrolase"/>
</dbReference>
<dbReference type="PANTHER" id="PTHR42850">
    <property type="entry name" value="METALLOPHOSPHOESTERASE"/>
    <property type="match status" value="1"/>
</dbReference>
<evidence type="ECO:0000313" key="2">
    <source>
        <dbReference type="EMBL" id="MBW4549115.1"/>
    </source>
</evidence>
<dbReference type="Proteomes" id="UP000753908">
    <property type="component" value="Unassembled WGS sequence"/>
</dbReference>
<dbReference type="EMBL" id="JAHHIF010000082">
    <property type="protein sequence ID" value="MBW4549115.1"/>
    <property type="molecule type" value="Genomic_DNA"/>
</dbReference>
<dbReference type="InterPro" id="IPR029052">
    <property type="entry name" value="Metallo-depent_PP-like"/>
</dbReference>
<dbReference type="PANTHER" id="PTHR42850:SF4">
    <property type="entry name" value="ZINC-DEPENDENT ENDOPOLYPHOSPHATASE"/>
    <property type="match status" value="1"/>
</dbReference>
<dbReference type="InterPro" id="IPR004843">
    <property type="entry name" value="Calcineurin-like_PHP"/>
</dbReference>
<protein>
    <submittedName>
        <fullName evidence="2">Serine/threonine protein phosphatase</fullName>
    </submittedName>
</protein>
<dbReference type="SUPFAM" id="SSF56300">
    <property type="entry name" value="Metallo-dependent phosphatases"/>
    <property type="match status" value="1"/>
</dbReference>
<name>A0A951PRT8_9CYAN</name>
<gene>
    <name evidence="2" type="ORF">KME25_32625</name>
</gene>
<accession>A0A951PRT8</accession>
<reference evidence="2" key="1">
    <citation type="submission" date="2021-05" db="EMBL/GenBank/DDBJ databases">
        <authorList>
            <person name="Pietrasiak N."/>
            <person name="Ward R."/>
            <person name="Stajich J.E."/>
            <person name="Kurbessoian T."/>
        </authorList>
    </citation>
    <scope>NUCLEOTIDE SEQUENCE</scope>
    <source>
        <strain evidence="2">CPER-KK1</strain>
    </source>
</reference>